<dbReference type="EMBL" id="GBRH01213443">
    <property type="protein sequence ID" value="JAD84452.1"/>
    <property type="molecule type" value="Transcribed_RNA"/>
</dbReference>
<reference evidence="2" key="1">
    <citation type="submission" date="2014-09" db="EMBL/GenBank/DDBJ databases">
        <authorList>
            <person name="Magalhaes I.L.F."/>
            <person name="Oliveira U."/>
            <person name="Santos F.R."/>
            <person name="Vidigal T.H.D.A."/>
            <person name="Brescovit A.D."/>
            <person name="Santos A.J."/>
        </authorList>
    </citation>
    <scope>NUCLEOTIDE SEQUENCE</scope>
    <source>
        <tissue evidence="2">Shoot tissue taken approximately 20 cm above the soil surface</tissue>
    </source>
</reference>
<sequence>MPLLLGAQFQIFIYIVLALFLLVDFFHTLSITSTEHNVLSGQF</sequence>
<protein>
    <submittedName>
        <fullName evidence="2">Uncharacterized protein</fullName>
    </submittedName>
</protein>
<evidence type="ECO:0000256" key="1">
    <source>
        <dbReference type="SAM" id="Phobius"/>
    </source>
</evidence>
<dbReference type="AlphaFoldDB" id="A0A0A9DL12"/>
<feature type="transmembrane region" description="Helical" evidence="1">
    <location>
        <begin position="6"/>
        <end position="26"/>
    </location>
</feature>
<evidence type="ECO:0000313" key="2">
    <source>
        <dbReference type="EMBL" id="JAD84452.1"/>
    </source>
</evidence>
<accession>A0A0A9DL12</accession>
<name>A0A0A9DL12_ARUDO</name>
<proteinExistence type="predicted"/>
<reference evidence="2" key="2">
    <citation type="journal article" date="2015" name="Data Brief">
        <title>Shoot transcriptome of the giant reed, Arundo donax.</title>
        <authorList>
            <person name="Barrero R.A."/>
            <person name="Guerrero F.D."/>
            <person name="Moolhuijzen P."/>
            <person name="Goolsby J.A."/>
            <person name="Tidwell J."/>
            <person name="Bellgard S.E."/>
            <person name="Bellgard M.I."/>
        </authorList>
    </citation>
    <scope>NUCLEOTIDE SEQUENCE</scope>
    <source>
        <tissue evidence="2">Shoot tissue taken approximately 20 cm above the soil surface</tissue>
    </source>
</reference>
<organism evidence="2">
    <name type="scientific">Arundo donax</name>
    <name type="common">Giant reed</name>
    <name type="synonym">Donax arundinaceus</name>
    <dbReference type="NCBI Taxonomy" id="35708"/>
    <lineage>
        <taxon>Eukaryota</taxon>
        <taxon>Viridiplantae</taxon>
        <taxon>Streptophyta</taxon>
        <taxon>Embryophyta</taxon>
        <taxon>Tracheophyta</taxon>
        <taxon>Spermatophyta</taxon>
        <taxon>Magnoliopsida</taxon>
        <taxon>Liliopsida</taxon>
        <taxon>Poales</taxon>
        <taxon>Poaceae</taxon>
        <taxon>PACMAD clade</taxon>
        <taxon>Arundinoideae</taxon>
        <taxon>Arundineae</taxon>
        <taxon>Arundo</taxon>
    </lineage>
</organism>
<keyword evidence="1" id="KW-0812">Transmembrane</keyword>
<keyword evidence="1" id="KW-0472">Membrane</keyword>
<keyword evidence="1" id="KW-1133">Transmembrane helix</keyword>